<keyword evidence="2" id="KW-1185">Reference proteome</keyword>
<evidence type="ECO:0000313" key="2">
    <source>
        <dbReference type="Proteomes" id="UP000693970"/>
    </source>
</evidence>
<proteinExistence type="predicted"/>
<comment type="caution">
    <text evidence="1">The sequence shown here is derived from an EMBL/GenBank/DDBJ whole genome shotgun (WGS) entry which is preliminary data.</text>
</comment>
<gene>
    <name evidence="1" type="ORF">IV203_030742</name>
</gene>
<dbReference type="EMBL" id="JAGRRH010000006">
    <property type="protein sequence ID" value="KAG7367999.1"/>
    <property type="molecule type" value="Genomic_DNA"/>
</dbReference>
<protein>
    <submittedName>
        <fullName evidence="1">Uncharacterized protein</fullName>
    </submittedName>
</protein>
<organism evidence="1 2">
    <name type="scientific">Nitzschia inconspicua</name>
    <dbReference type="NCBI Taxonomy" id="303405"/>
    <lineage>
        <taxon>Eukaryota</taxon>
        <taxon>Sar</taxon>
        <taxon>Stramenopiles</taxon>
        <taxon>Ochrophyta</taxon>
        <taxon>Bacillariophyta</taxon>
        <taxon>Bacillariophyceae</taxon>
        <taxon>Bacillariophycidae</taxon>
        <taxon>Bacillariales</taxon>
        <taxon>Bacillariaceae</taxon>
        <taxon>Nitzschia</taxon>
    </lineage>
</organism>
<name>A0A9K3LSY5_9STRA</name>
<sequence>MTVASMPLRSVSKLFVFTLYPVKQLCDRTGAFRRIGLGDTGPTSRELPARFNSPMELANVNVPDFRRIDGLGGGGVDFSPDVVVSIPSFVMSDDRGEDILVLVGSMSVSSISISTSKLRVFLSFPRFSGGSALLLDAEMEDENFDEGGVLFSADEMFVPSTKVFKDMFITVCSIAPTWEGDTMLRKVVAVPQWPMK</sequence>
<reference evidence="1" key="1">
    <citation type="journal article" date="2021" name="Sci. Rep.">
        <title>Diploid genomic architecture of Nitzschia inconspicua, an elite biomass production diatom.</title>
        <authorList>
            <person name="Oliver A."/>
            <person name="Podell S."/>
            <person name="Pinowska A."/>
            <person name="Traller J.C."/>
            <person name="Smith S.R."/>
            <person name="McClure R."/>
            <person name="Beliaev A."/>
            <person name="Bohutskyi P."/>
            <person name="Hill E.A."/>
            <person name="Rabines A."/>
            <person name="Zheng H."/>
            <person name="Allen L.Z."/>
            <person name="Kuo A."/>
            <person name="Grigoriev I.V."/>
            <person name="Allen A.E."/>
            <person name="Hazlebeck D."/>
            <person name="Allen E.E."/>
        </authorList>
    </citation>
    <scope>NUCLEOTIDE SEQUENCE</scope>
    <source>
        <strain evidence="1">Hildebrandi</strain>
    </source>
</reference>
<evidence type="ECO:0000313" key="1">
    <source>
        <dbReference type="EMBL" id="KAG7367999.1"/>
    </source>
</evidence>
<reference evidence="1" key="2">
    <citation type="submission" date="2021-04" db="EMBL/GenBank/DDBJ databases">
        <authorList>
            <person name="Podell S."/>
        </authorList>
    </citation>
    <scope>NUCLEOTIDE SEQUENCE</scope>
    <source>
        <strain evidence="1">Hildebrandi</strain>
    </source>
</reference>
<dbReference type="Proteomes" id="UP000693970">
    <property type="component" value="Unassembled WGS sequence"/>
</dbReference>
<dbReference type="AlphaFoldDB" id="A0A9K3LSY5"/>
<accession>A0A9K3LSY5</accession>